<organism evidence="1">
    <name type="scientific">marine sediment metagenome</name>
    <dbReference type="NCBI Taxonomy" id="412755"/>
    <lineage>
        <taxon>unclassified sequences</taxon>
        <taxon>metagenomes</taxon>
        <taxon>ecological metagenomes</taxon>
    </lineage>
</organism>
<reference evidence="1" key="1">
    <citation type="journal article" date="2014" name="Front. Microbiol.">
        <title>High frequency of phylogenetically diverse reductive dehalogenase-homologous genes in deep subseafloor sedimentary metagenomes.</title>
        <authorList>
            <person name="Kawai M."/>
            <person name="Futagami T."/>
            <person name="Toyoda A."/>
            <person name="Takaki Y."/>
            <person name="Nishi S."/>
            <person name="Hori S."/>
            <person name="Arai W."/>
            <person name="Tsubouchi T."/>
            <person name="Morono Y."/>
            <person name="Uchiyama I."/>
            <person name="Ito T."/>
            <person name="Fujiyama A."/>
            <person name="Inagaki F."/>
            <person name="Takami H."/>
        </authorList>
    </citation>
    <scope>NUCLEOTIDE SEQUENCE</scope>
    <source>
        <strain evidence="1">Expedition CK06-06</strain>
    </source>
</reference>
<accession>X1BFZ6</accession>
<name>X1BFZ6_9ZZZZ</name>
<sequence length="71" mass="8574">MSVSLDLNFNVYVSSMMEKPQSYYEWQSQYNLKKKGKKTKEENAKNSLGIEDYQFAKFVENWKKSFYRARI</sequence>
<comment type="caution">
    <text evidence="1">The sequence shown here is derived from an EMBL/GenBank/DDBJ whole genome shotgun (WGS) entry which is preliminary data.</text>
</comment>
<evidence type="ECO:0000313" key="1">
    <source>
        <dbReference type="EMBL" id="GAG94874.1"/>
    </source>
</evidence>
<gene>
    <name evidence="1" type="ORF">S01H4_38865</name>
</gene>
<dbReference type="AlphaFoldDB" id="X1BFZ6"/>
<proteinExistence type="predicted"/>
<dbReference type="EMBL" id="BART01021000">
    <property type="protein sequence ID" value="GAG94874.1"/>
    <property type="molecule type" value="Genomic_DNA"/>
</dbReference>
<protein>
    <submittedName>
        <fullName evidence="1">Uncharacterized protein</fullName>
    </submittedName>
</protein>